<dbReference type="PANTHER" id="PTHR36960">
    <property type="entry name" value="SI:DKEY-32E6.3"/>
    <property type="match status" value="1"/>
</dbReference>
<evidence type="ECO:0000256" key="1">
    <source>
        <dbReference type="SAM" id="MobiDB-lite"/>
    </source>
</evidence>
<reference evidence="2 3" key="1">
    <citation type="submission" date="2024-11" db="EMBL/GenBank/DDBJ databases">
        <title>Chromosome-level genome assembly of the freshwater bivalve Anodonta woodiana.</title>
        <authorList>
            <person name="Chen X."/>
        </authorList>
    </citation>
    <scope>NUCLEOTIDE SEQUENCE [LARGE SCALE GENOMIC DNA]</scope>
    <source>
        <strain evidence="2">MN2024</strain>
        <tissue evidence="2">Gills</tissue>
    </source>
</reference>
<name>A0ABD3U1J3_SINWO</name>
<sequence>MAGKENRKLILHFDVNKTIVPLDSARGESFEDVLKLHVSELLWRKENVGKSERKFDSLSKSHVQHRSGHEENSLFPSSRTDRKSGFESLKQALQWKSPYVEEHHKTLTILGRDKCRYHYILPSFYKLLQYMVKTDRDFVIIFRSFGVDTKNVLESIKTFASKSCFNSPSSDSNISSLSDKISTKVCSLHRKIGDRFELITDNSTKTSLHSERDIYNCLTQSTGIWGIKDDYLHWSNDNYNPSSGKPLWIDTSDSSVQHIFFDDNIRPGRRDSIVDIRVFSDGSPSSFKSVTQEEEYLFSKMNLTPVNLSCAILDENYFIWNLKQCELNYSECLKNTENILHP</sequence>
<evidence type="ECO:0000313" key="2">
    <source>
        <dbReference type="EMBL" id="KAL3843276.1"/>
    </source>
</evidence>
<dbReference type="EMBL" id="JBJQND010000017">
    <property type="protein sequence ID" value="KAL3843276.1"/>
    <property type="molecule type" value="Genomic_DNA"/>
</dbReference>
<accession>A0ABD3U1J3</accession>
<feature type="region of interest" description="Disordered" evidence="1">
    <location>
        <begin position="55"/>
        <end position="82"/>
    </location>
</feature>
<dbReference type="PANTHER" id="PTHR36960:SF1">
    <property type="entry name" value="SI:DKEY-32E6.3"/>
    <property type="match status" value="1"/>
</dbReference>
<organism evidence="2 3">
    <name type="scientific">Sinanodonta woodiana</name>
    <name type="common">Chinese pond mussel</name>
    <name type="synonym">Anodonta woodiana</name>
    <dbReference type="NCBI Taxonomy" id="1069815"/>
    <lineage>
        <taxon>Eukaryota</taxon>
        <taxon>Metazoa</taxon>
        <taxon>Spiralia</taxon>
        <taxon>Lophotrochozoa</taxon>
        <taxon>Mollusca</taxon>
        <taxon>Bivalvia</taxon>
        <taxon>Autobranchia</taxon>
        <taxon>Heteroconchia</taxon>
        <taxon>Palaeoheterodonta</taxon>
        <taxon>Unionida</taxon>
        <taxon>Unionoidea</taxon>
        <taxon>Unionidae</taxon>
        <taxon>Unioninae</taxon>
        <taxon>Sinanodonta</taxon>
    </lineage>
</organism>
<keyword evidence="3" id="KW-1185">Reference proteome</keyword>
<comment type="caution">
    <text evidence="2">The sequence shown here is derived from an EMBL/GenBank/DDBJ whole genome shotgun (WGS) entry which is preliminary data.</text>
</comment>
<dbReference type="AlphaFoldDB" id="A0ABD3U1J3"/>
<dbReference type="Proteomes" id="UP001634394">
    <property type="component" value="Unassembled WGS sequence"/>
</dbReference>
<proteinExistence type="predicted"/>
<protein>
    <submittedName>
        <fullName evidence="2">Uncharacterized protein</fullName>
    </submittedName>
</protein>
<evidence type="ECO:0000313" key="3">
    <source>
        <dbReference type="Proteomes" id="UP001634394"/>
    </source>
</evidence>
<gene>
    <name evidence="2" type="ORF">ACJMK2_021218</name>
</gene>